<organism evidence="1 2">
    <name type="scientific">Stenotrophomonas maltophilia</name>
    <name type="common">Pseudomonas maltophilia</name>
    <name type="synonym">Xanthomonas maltophilia</name>
    <dbReference type="NCBI Taxonomy" id="40324"/>
    <lineage>
        <taxon>Bacteria</taxon>
        <taxon>Pseudomonadati</taxon>
        <taxon>Pseudomonadota</taxon>
        <taxon>Gammaproteobacteria</taxon>
        <taxon>Lysobacterales</taxon>
        <taxon>Lysobacteraceae</taxon>
        <taxon>Stenotrophomonas</taxon>
        <taxon>Stenotrophomonas maltophilia group</taxon>
    </lineage>
</organism>
<evidence type="ECO:0000313" key="2">
    <source>
        <dbReference type="Proteomes" id="UP000243478"/>
    </source>
</evidence>
<gene>
    <name evidence="1" type="ORF">VM57_06570</name>
</gene>
<accession>A0A0F5ZNW9</accession>
<dbReference type="Proteomes" id="UP000243478">
    <property type="component" value="Unassembled WGS sequence"/>
</dbReference>
<dbReference type="AlphaFoldDB" id="A0A0F5ZNW9"/>
<protein>
    <submittedName>
        <fullName evidence="1">Uncharacterized protein</fullName>
    </submittedName>
</protein>
<proteinExistence type="predicted"/>
<dbReference type="EMBL" id="JZRZ01000013">
    <property type="protein sequence ID" value="KKD57441.1"/>
    <property type="molecule type" value="Genomic_DNA"/>
</dbReference>
<sequence>MAEQVGQLGPQPVLLCVQAARHLRFGHRGAGDVAHTLRAIRPWMCLIGLGCGACQSHDNVPAPRIVHPDAGQTCRVPRFQALDQCPLLGSGDDVAGVALAAAEERP</sequence>
<evidence type="ECO:0000313" key="1">
    <source>
        <dbReference type="EMBL" id="KKD57441.1"/>
    </source>
</evidence>
<dbReference type="PATRIC" id="fig|40324.63.peg.2472"/>
<comment type="caution">
    <text evidence="1">The sequence shown here is derived from an EMBL/GenBank/DDBJ whole genome shotgun (WGS) entry which is preliminary data.</text>
</comment>
<reference evidence="1 2" key="1">
    <citation type="submission" date="2015-03" db="EMBL/GenBank/DDBJ databases">
        <title>Draft genome of Stenotrophomonas maltophila isolated from urine specimen.</title>
        <authorList>
            <person name="Murugan N."/>
            <person name="Malathi J."/>
            <person name="Umashankar V."/>
            <person name="Madhavan H."/>
        </authorList>
    </citation>
    <scope>NUCLEOTIDE SEQUENCE [LARGE SCALE GENOMIC DNA]</scope>
    <source>
        <strain evidence="1 2">JMNMN1</strain>
    </source>
</reference>
<name>A0A0F5ZNW9_STEMA</name>